<dbReference type="Gene3D" id="2.60.40.4370">
    <property type="match status" value="1"/>
</dbReference>
<dbReference type="Proteomes" id="UP000515153">
    <property type="component" value="Chromosome V"/>
</dbReference>
<evidence type="ECO:0000256" key="1">
    <source>
        <dbReference type="SAM" id="MobiDB-lite"/>
    </source>
</evidence>
<name>A0A6P8ANS4_PYRGI</name>
<reference evidence="3 4" key="1">
    <citation type="journal article" date="2019" name="Mol. Biol. Evol.">
        <title>Blast fungal genomes show frequent chromosomal changes, gene gains and losses, and effector gene turnover.</title>
        <authorList>
            <person name="Gomez Luciano L.B."/>
            <person name="Jason Tsai I."/>
            <person name="Chuma I."/>
            <person name="Tosa Y."/>
            <person name="Chen Y.H."/>
            <person name="Li J.Y."/>
            <person name="Li M.Y."/>
            <person name="Jade Lu M.Y."/>
            <person name="Nakayashiki H."/>
            <person name="Li W.H."/>
        </authorList>
    </citation>
    <scope>NUCLEOTIDE SEQUENCE [LARGE SCALE GENOMIC DNA]</scope>
    <source>
        <strain evidence="3 4">NI907</strain>
    </source>
</reference>
<feature type="compositionally biased region" description="Acidic residues" evidence="1">
    <location>
        <begin position="132"/>
        <end position="151"/>
    </location>
</feature>
<feature type="compositionally biased region" description="Basic and acidic residues" evidence="1">
    <location>
        <begin position="247"/>
        <end position="271"/>
    </location>
</feature>
<evidence type="ECO:0000259" key="2">
    <source>
        <dbReference type="Pfam" id="PF10419"/>
    </source>
</evidence>
<evidence type="ECO:0000313" key="4">
    <source>
        <dbReference type="RefSeq" id="XP_030976549.1"/>
    </source>
</evidence>
<dbReference type="GeneID" id="41966701"/>
<keyword evidence="3" id="KW-1185">Reference proteome</keyword>
<dbReference type="Pfam" id="PF10419">
    <property type="entry name" value="TFIIIC_sub6"/>
    <property type="match status" value="1"/>
</dbReference>
<feature type="compositionally biased region" description="Basic and acidic residues" evidence="1">
    <location>
        <begin position="391"/>
        <end position="402"/>
    </location>
</feature>
<feature type="compositionally biased region" description="Low complexity" evidence="1">
    <location>
        <begin position="443"/>
        <end position="455"/>
    </location>
</feature>
<feature type="region of interest" description="Disordered" evidence="1">
    <location>
        <begin position="1"/>
        <end position="22"/>
    </location>
</feature>
<feature type="domain" description="Transcription factor TFIIIC triple barrel" evidence="2">
    <location>
        <begin position="51"/>
        <end position="313"/>
    </location>
</feature>
<feature type="compositionally biased region" description="Acidic residues" evidence="1">
    <location>
        <begin position="377"/>
        <end position="390"/>
    </location>
</feature>
<feature type="compositionally biased region" description="Polar residues" evidence="1">
    <location>
        <begin position="116"/>
        <end position="127"/>
    </location>
</feature>
<feature type="region of interest" description="Disordered" evidence="1">
    <location>
        <begin position="376"/>
        <end position="479"/>
    </location>
</feature>
<dbReference type="KEGG" id="pgri:PgNI_11834"/>
<accession>A0A6P8ANS4</accession>
<proteinExistence type="predicted"/>
<feature type="compositionally biased region" description="Basic residues" evidence="1">
    <location>
        <begin position="426"/>
        <end position="437"/>
    </location>
</feature>
<evidence type="ECO:0000313" key="3">
    <source>
        <dbReference type="Proteomes" id="UP000515153"/>
    </source>
</evidence>
<reference evidence="4" key="3">
    <citation type="submission" date="2025-08" db="UniProtKB">
        <authorList>
            <consortium name="RefSeq"/>
        </authorList>
    </citation>
    <scope>IDENTIFICATION</scope>
    <source>
        <strain evidence="4">NI907</strain>
    </source>
</reference>
<dbReference type="AlphaFoldDB" id="A0A6P8ANS4"/>
<reference evidence="4" key="2">
    <citation type="submission" date="2019-10" db="EMBL/GenBank/DDBJ databases">
        <authorList>
            <consortium name="NCBI Genome Project"/>
        </authorList>
    </citation>
    <scope>NUCLEOTIDE SEQUENCE</scope>
    <source>
        <strain evidence="4">NI907</strain>
    </source>
</reference>
<feature type="compositionally biased region" description="Polar residues" evidence="1">
    <location>
        <begin position="463"/>
        <end position="479"/>
    </location>
</feature>
<sequence length="479" mass="52536">MMVDSESRPLLVGRGLGDTGAEILGPKIETTAPRPGDFDDDSDWEYEYSATETETYYLTVDLSTPDFTARNDDQIVHNTRGGYRTWFNPLSEKPDISAMFGEGGDNEGQVAKNTVEAASNPRTSSSQGRGNDEDEDDNSEDDDDDDEDDADEGRRDNADPQQLGATGASSDVGSGKGGSVGISRPVKRKRKSKKEDKPLQIQIMDLHSEQPIISHKGMVFKGCWSRNIGTELVFTTPLEDDGNTTVESDHPRIVDHDQANLAPEFREKRTGSDTASLPGHQSSDKTLPYLAAVPGATLLAASSARLQCQPISIQNRSLPEQRTEAHRLARSANNFVIHITDDLTGSRKPQGRFLEQLMAIKRKRGETDEVTVVTTENPDDAVDDDSEEDFEREKKERKKLDGQARLMRKKMDPQTKGPGRGVGYKPRIRRNKAGARRRKEEAAALSSGGPSTPTPVSWPQGYEQLSVTAEPGPSQTLPG</sequence>
<feature type="region of interest" description="Disordered" evidence="1">
    <location>
        <begin position="115"/>
        <end position="200"/>
    </location>
</feature>
<organism evidence="3 4">
    <name type="scientific">Pyricularia grisea</name>
    <name type="common">Crabgrass-specific blast fungus</name>
    <name type="synonym">Magnaporthe grisea</name>
    <dbReference type="NCBI Taxonomy" id="148305"/>
    <lineage>
        <taxon>Eukaryota</taxon>
        <taxon>Fungi</taxon>
        <taxon>Dikarya</taxon>
        <taxon>Ascomycota</taxon>
        <taxon>Pezizomycotina</taxon>
        <taxon>Sordariomycetes</taxon>
        <taxon>Sordariomycetidae</taxon>
        <taxon>Magnaporthales</taxon>
        <taxon>Pyriculariaceae</taxon>
        <taxon>Pyricularia</taxon>
    </lineage>
</organism>
<feature type="region of interest" description="Disordered" evidence="1">
    <location>
        <begin position="239"/>
        <end position="284"/>
    </location>
</feature>
<gene>
    <name evidence="4" type="ORF">PgNI_11834</name>
</gene>
<dbReference type="RefSeq" id="XP_030976549.1">
    <property type="nucleotide sequence ID" value="XM_031131796.1"/>
</dbReference>
<dbReference type="InterPro" id="IPR019481">
    <property type="entry name" value="TFIIIC_triple_barrel"/>
</dbReference>
<protein>
    <recommendedName>
        <fullName evidence="2">Transcription factor TFIIIC triple barrel domain-containing protein</fullName>
    </recommendedName>
</protein>
<feature type="compositionally biased region" description="Polar residues" evidence="1">
    <location>
        <begin position="272"/>
        <end position="284"/>
    </location>
</feature>